<keyword evidence="2" id="KW-1185">Reference proteome</keyword>
<dbReference type="EMBL" id="JARJLG010000094">
    <property type="protein sequence ID" value="KAJ7747448.1"/>
    <property type="molecule type" value="Genomic_DNA"/>
</dbReference>
<evidence type="ECO:0000313" key="2">
    <source>
        <dbReference type="Proteomes" id="UP001215280"/>
    </source>
</evidence>
<evidence type="ECO:0000313" key="1">
    <source>
        <dbReference type="EMBL" id="KAJ7747448.1"/>
    </source>
</evidence>
<comment type="caution">
    <text evidence="1">The sequence shown here is derived from an EMBL/GenBank/DDBJ whole genome shotgun (WGS) entry which is preliminary data.</text>
</comment>
<reference evidence="1" key="1">
    <citation type="submission" date="2023-03" db="EMBL/GenBank/DDBJ databases">
        <title>Massive genome expansion in bonnet fungi (Mycena s.s.) driven by repeated elements and novel gene families across ecological guilds.</title>
        <authorList>
            <consortium name="Lawrence Berkeley National Laboratory"/>
            <person name="Harder C.B."/>
            <person name="Miyauchi S."/>
            <person name="Viragh M."/>
            <person name="Kuo A."/>
            <person name="Thoen E."/>
            <person name="Andreopoulos B."/>
            <person name="Lu D."/>
            <person name="Skrede I."/>
            <person name="Drula E."/>
            <person name="Henrissat B."/>
            <person name="Morin E."/>
            <person name="Kohler A."/>
            <person name="Barry K."/>
            <person name="LaButti K."/>
            <person name="Morin E."/>
            <person name="Salamov A."/>
            <person name="Lipzen A."/>
            <person name="Mereny Z."/>
            <person name="Hegedus B."/>
            <person name="Baldrian P."/>
            <person name="Stursova M."/>
            <person name="Weitz H."/>
            <person name="Taylor A."/>
            <person name="Grigoriev I.V."/>
            <person name="Nagy L.G."/>
            <person name="Martin F."/>
            <person name="Kauserud H."/>
        </authorList>
    </citation>
    <scope>NUCLEOTIDE SEQUENCE</scope>
    <source>
        <strain evidence="1">CBHHK188m</strain>
    </source>
</reference>
<protein>
    <submittedName>
        <fullName evidence="1">Uncharacterized protein</fullName>
    </submittedName>
</protein>
<gene>
    <name evidence="1" type="ORF">DFH07DRAFT_776050</name>
</gene>
<organism evidence="1 2">
    <name type="scientific">Mycena maculata</name>
    <dbReference type="NCBI Taxonomy" id="230809"/>
    <lineage>
        <taxon>Eukaryota</taxon>
        <taxon>Fungi</taxon>
        <taxon>Dikarya</taxon>
        <taxon>Basidiomycota</taxon>
        <taxon>Agaricomycotina</taxon>
        <taxon>Agaricomycetes</taxon>
        <taxon>Agaricomycetidae</taxon>
        <taxon>Agaricales</taxon>
        <taxon>Marasmiineae</taxon>
        <taxon>Mycenaceae</taxon>
        <taxon>Mycena</taxon>
    </lineage>
</organism>
<dbReference type="Proteomes" id="UP001215280">
    <property type="component" value="Unassembled WGS sequence"/>
</dbReference>
<sequence length="540" mass="58896">MSLCEVGFGRDCGVCGASGTQVLWVSSAPVTAPSVTLAAKWNTHPPSAKARLPAFISAWIFVPQNSKAPHGTRAHPSMHTISAQASPALKCLQARKDESCTQTTRWQAEIYSTRAFSAVVVETAKQKSEFICEMRSEMPVQLSQTNVSVRVSSRRQLQAASHCVRRAKCGGGKWGKWETGMKRWRMYVAEWSQEGGRKVNVKMESRGHRRYRVLVLGRVGRVVSLGPRVLCSEEEASAEAVGRAQEVRRLWLWFALPCKEAERTRGTHDARGWTGRKLRGAGVAVAGVGRGDTLGGGGGDRFEGVVNRERIFGEIARAHENGGGGNTGRGGVGKRRGHGNVADRYQRVLFFPAPLSPAPIGRLPRTFEVRRLCLAPALAREEAEEDECTRAPGTADARSESKLRWPASACTGMGGGDQRGGGGGEGRCRCQKGFVELDMDGAGVVAALPGRNYCSMRLNLSLPPFSEYYVDPEPKDVFSETLNKKQIPESFVLVSWTRTTRHADSLYAVPYLDGYACTTLTSVPGNAMHRHANRKRVDPT</sequence>
<dbReference type="AlphaFoldDB" id="A0AAD7N6H9"/>
<name>A0AAD7N6H9_9AGAR</name>
<accession>A0AAD7N6H9</accession>
<proteinExistence type="predicted"/>